<evidence type="ECO:0000313" key="1">
    <source>
        <dbReference type="EMBL" id="KAK7277898.1"/>
    </source>
</evidence>
<gene>
    <name evidence="1" type="ORF">RJT34_22917</name>
</gene>
<protein>
    <submittedName>
        <fullName evidence="1">Uncharacterized protein</fullName>
    </submittedName>
</protein>
<organism evidence="1 2">
    <name type="scientific">Clitoria ternatea</name>
    <name type="common">Butterfly pea</name>
    <dbReference type="NCBI Taxonomy" id="43366"/>
    <lineage>
        <taxon>Eukaryota</taxon>
        <taxon>Viridiplantae</taxon>
        <taxon>Streptophyta</taxon>
        <taxon>Embryophyta</taxon>
        <taxon>Tracheophyta</taxon>
        <taxon>Spermatophyta</taxon>
        <taxon>Magnoliopsida</taxon>
        <taxon>eudicotyledons</taxon>
        <taxon>Gunneridae</taxon>
        <taxon>Pentapetalae</taxon>
        <taxon>rosids</taxon>
        <taxon>fabids</taxon>
        <taxon>Fabales</taxon>
        <taxon>Fabaceae</taxon>
        <taxon>Papilionoideae</taxon>
        <taxon>50 kb inversion clade</taxon>
        <taxon>NPAAA clade</taxon>
        <taxon>indigoferoid/millettioid clade</taxon>
        <taxon>Phaseoleae</taxon>
        <taxon>Clitoria</taxon>
    </lineage>
</organism>
<dbReference type="AlphaFoldDB" id="A0AAN9IEG4"/>
<evidence type="ECO:0000313" key="2">
    <source>
        <dbReference type="Proteomes" id="UP001359559"/>
    </source>
</evidence>
<keyword evidence="2" id="KW-1185">Reference proteome</keyword>
<name>A0AAN9IEG4_CLITE</name>
<comment type="caution">
    <text evidence="1">The sequence shown here is derived from an EMBL/GenBank/DDBJ whole genome shotgun (WGS) entry which is preliminary data.</text>
</comment>
<accession>A0AAN9IEG4</accession>
<dbReference type="EMBL" id="JAYKXN010000006">
    <property type="protein sequence ID" value="KAK7277898.1"/>
    <property type="molecule type" value="Genomic_DNA"/>
</dbReference>
<dbReference type="Proteomes" id="UP001359559">
    <property type="component" value="Unassembled WGS sequence"/>
</dbReference>
<proteinExistence type="predicted"/>
<reference evidence="1 2" key="1">
    <citation type="submission" date="2024-01" db="EMBL/GenBank/DDBJ databases">
        <title>The genomes of 5 underutilized Papilionoideae crops provide insights into root nodulation and disease resistance.</title>
        <authorList>
            <person name="Yuan L."/>
        </authorList>
    </citation>
    <scope>NUCLEOTIDE SEQUENCE [LARGE SCALE GENOMIC DNA]</scope>
    <source>
        <strain evidence="1">LY-2023</strain>
        <tissue evidence="1">Leaf</tissue>
    </source>
</reference>
<sequence>MMVPHNLDMGENSSDVLQIQNRNRFLLSQSGFIFPRAVVLLLAVVVPADAPSMRELYSISRCSSIHLTLQCMVHMDPSGAILLHQHHHFMSNPTPLSINKSGQHVTLEGVNMVLVEDYDAALHRWLCGFT</sequence>